<dbReference type="GO" id="GO:0003725">
    <property type="term" value="F:double-stranded RNA binding"/>
    <property type="evidence" value="ECO:0007669"/>
    <property type="project" value="UniProtKB-UniRule"/>
</dbReference>
<dbReference type="InterPro" id="IPR017945">
    <property type="entry name" value="DHBP_synth_RibB-like_a/b_dom"/>
</dbReference>
<dbReference type="PATRIC" id="fig|113653.22.peg.1182"/>
<feature type="domain" description="YrdC-like" evidence="15">
    <location>
        <begin position="13"/>
        <end position="198"/>
    </location>
</feature>
<feature type="binding site" evidence="14">
    <location>
        <position position="58"/>
    </location>
    <ligand>
        <name>ATP</name>
        <dbReference type="ChEBI" id="CHEBI:30616"/>
    </ligand>
</feature>
<protein>
    <recommendedName>
        <fullName evidence="4 13">Threonylcarbamoyl-AMP synthase</fullName>
        <shortName evidence="13">TC-AMP synthase</shortName>
        <ecNumber evidence="3 13">2.7.7.87</ecNumber>
    </recommendedName>
    <alternativeName>
        <fullName evidence="11 13">L-threonylcarbamoyladenylate synthase</fullName>
    </alternativeName>
</protein>
<keyword evidence="6 13" id="KW-0808">Transferase</keyword>
<dbReference type="STRING" id="113653.GAH_01189"/>
<keyword evidence="9 13" id="KW-0547">Nucleotide-binding</keyword>
<evidence type="ECO:0000256" key="8">
    <source>
        <dbReference type="ARBA" id="ARBA00022695"/>
    </source>
</evidence>
<feature type="binding site" evidence="14">
    <location>
        <position position="150"/>
    </location>
    <ligand>
        <name>ATP</name>
        <dbReference type="ChEBI" id="CHEBI:30616"/>
    </ligand>
</feature>
<dbReference type="GO" id="GO:0000049">
    <property type="term" value="F:tRNA binding"/>
    <property type="evidence" value="ECO:0007669"/>
    <property type="project" value="TreeGrafter"/>
</dbReference>
<keyword evidence="10 13" id="KW-0067">ATP-binding</keyword>
<feature type="binding site" evidence="14">
    <location>
        <position position="67"/>
    </location>
    <ligand>
        <name>L-threonine</name>
        <dbReference type="ChEBI" id="CHEBI:57926"/>
    </ligand>
</feature>
<evidence type="ECO:0000313" key="16">
    <source>
        <dbReference type="EMBL" id="AKG91500.1"/>
    </source>
</evidence>
<evidence type="ECO:0000313" key="17">
    <source>
        <dbReference type="Proteomes" id="UP000034723"/>
    </source>
</evidence>
<dbReference type="GO" id="GO:0008033">
    <property type="term" value="P:tRNA processing"/>
    <property type="evidence" value="ECO:0007669"/>
    <property type="project" value="UniProtKB-KW"/>
</dbReference>
<dbReference type="GO" id="GO:0006450">
    <property type="term" value="P:regulation of translational fidelity"/>
    <property type="evidence" value="ECO:0007669"/>
    <property type="project" value="TreeGrafter"/>
</dbReference>
<feature type="binding site" evidence="14">
    <location>
        <position position="194"/>
    </location>
    <ligand>
        <name>ATP</name>
        <dbReference type="ChEBI" id="CHEBI:30616"/>
    </ligand>
</feature>
<dbReference type="Pfam" id="PF03481">
    <property type="entry name" value="Sua5_C"/>
    <property type="match status" value="1"/>
</dbReference>
<comment type="catalytic activity">
    <reaction evidence="12 13">
        <text>L-threonine + hydrogencarbonate + ATP = L-threonylcarbamoyladenylate + diphosphate + H2O</text>
        <dbReference type="Rhea" id="RHEA:36407"/>
        <dbReference type="ChEBI" id="CHEBI:15377"/>
        <dbReference type="ChEBI" id="CHEBI:17544"/>
        <dbReference type="ChEBI" id="CHEBI:30616"/>
        <dbReference type="ChEBI" id="CHEBI:33019"/>
        <dbReference type="ChEBI" id="CHEBI:57926"/>
        <dbReference type="ChEBI" id="CHEBI:73682"/>
        <dbReference type="EC" id="2.7.7.87"/>
    </reaction>
</comment>
<keyword evidence="7 13" id="KW-0819">tRNA processing</keyword>
<sequence>MRVIRVAPERFRDEELEPAADIIRQGGLVAFPTETVYGLGADALNERVVRRIFEAKGRPSDNPLIVHVSSIEEVYRIAKPNRVAEKLMEEFFPGPLTLVMEKREAVPEVTTGGLRTVAVRMPKHRVALKLIELSGTPIAAPSANKSGKPSPTRAEHVMEDFESEIECVIDAGRTEVGLESTVVDTTVYPIEILRPGAITREMLEELFEVRVAGKSDVARSPGMKYRHYSPEADTIVIVGEKRREEIKRLAHRLAGEGRTVGVAAMNGEEFESVAPHVYDLGASLEEFAERLFDALRTLDRFCDVIVVEGVEQKGIGLAIMNRLSKAGRVYRV</sequence>
<dbReference type="FunFam" id="3.90.870.10:FF:000009">
    <property type="entry name" value="Threonylcarbamoyl-AMP synthase, putative"/>
    <property type="match status" value="1"/>
</dbReference>
<dbReference type="GO" id="GO:0061710">
    <property type="term" value="F:L-threonylcarbamoyladenylate synthase"/>
    <property type="evidence" value="ECO:0007669"/>
    <property type="project" value="UniProtKB-EC"/>
</dbReference>
<evidence type="ECO:0000256" key="6">
    <source>
        <dbReference type="ARBA" id="ARBA00022679"/>
    </source>
</evidence>
<dbReference type="FunCoup" id="A0A0F7IHM0">
    <property type="interactions" value="24"/>
</dbReference>
<dbReference type="Gene3D" id="3.90.870.10">
    <property type="entry name" value="DHBP synthase"/>
    <property type="match status" value="1"/>
</dbReference>
<evidence type="ECO:0000256" key="9">
    <source>
        <dbReference type="ARBA" id="ARBA00022741"/>
    </source>
</evidence>
<dbReference type="EC" id="2.7.7.87" evidence="3 13"/>
<keyword evidence="8 13" id="KW-0548">Nucleotidyltransferase</keyword>
<evidence type="ECO:0000256" key="2">
    <source>
        <dbReference type="ARBA" id="ARBA00007663"/>
    </source>
</evidence>
<dbReference type="InterPro" id="IPR038385">
    <property type="entry name" value="Sua5/YwlC_C"/>
</dbReference>
<dbReference type="GO" id="GO:0005737">
    <property type="term" value="C:cytoplasm"/>
    <property type="evidence" value="ECO:0007669"/>
    <property type="project" value="UniProtKB-SubCell"/>
</dbReference>
<dbReference type="RefSeq" id="WP_048095299.1">
    <property type="nucleotide sequence ID" value="NZ_CP011267.1"/>
</dbReference>
<dbReference type="InterPro" id="IPR010923">
    <property type="entry name" value="T(6)A37_SUA5"/>
</dbReference>
<feature type="binding site" evidence="14">
    <location>
        <position position="180"/>
    </location>
    <ligand>
        <name>L-threonine</name>
        <dbReference type="ChEBI" id="CHEBI:57926"/>
    </ligand>
</feature>
<evidence type="ECO:0000256" key="10">
    <source>
        <dbReference type="ARBA" id="ARBA00022840"/>
    </source>
</evidence>
<feature type="binding site" evidence="14">
    <location>
        <position position="35"/>
    </location>
    <ligand>
        <name>L-threonine</name>
        <dbReference type="ChEBI" id="CHEBI:57926"/>
    </ligand>
</feature>
<dbReference type="PROSITE" id="PS51163">
    <property type="entry name" value="YRDC"/>
    <property type="match status" value="1"/>
</dbReference>
<dbReference type="InterPro" id="IPR006070">
    <property type="entry name" value="Sua5-like_dom"/>
</dbReference>
<evidence type="ECO:0000256" key="14">
    <source>
        <dbReference type="PIRSR" id="PIRSR004930-1"/>
    </source>
</evidence>
<comment type="function">
    <text evidence="13">Required for the formation of a threonylcarbamoyl group on adenosine at position 37 (t(6)A37) in tRNAs that read codons beginning with adenine.</text>
</comment>
<dbReference type="KEGG" id="gah:GAH_01189"/>
<name>A0A0F7IHM0_9EURY</name>
<dbReference type="Gene3D" id="3.40.50.11030">
    <property type="entry name" value="Threonylcarbamoyl-AMP synthase, C-terminal domain"/>
    <property type="match status" value="1"/>
</dbReference>
<feature type="binding site" evidence="14">
    <location>
        <position position="142"/>
    </location>
    <ligand>
        <name>L-threonine</name>
        <dbReference type="ChEBI" id="CHEBI:57926"/>
    </ligand>
</feature>
<dbReference type="EMBL" id="CP011267">
    <property type="protein sequence ID" value="AKG91500.1"/>
    <property type="molecule type" value="Genomic_DNA"/>
</dbReference>
<evidence type="ECO:0000256" key="12">
    <source>
        <dbReference type="ARBA" id="ARBA00048366"/>
    </source>
</evidence>
<dbReference type="GeneID" id="24803762"/>
<feature type="binding site" evidence="14">
    <location>
        <position position="62"/>
    </location>
    <ligand>
        <name>ATP</name>
        <dbReference type="ChEBI" id="CHEBI:30616"/>
    </ligand>
</feature>
<evidence type="ECO:0000256" key="7">
    <source>
        <dbReference type="ARBA" id="ARBA00022694"/>
    </source>
</evidence>
<dbReference type="InterPro" id="IPR005145">
    <property type="entry name" value="Sua5_C"/>
</dbReference>
<dbReference type="PANTHER" id="PTHR17490:SF16">
    <property type="entry name" value="THREONYLCARBAMOYL-AMP SYNTHASE"/>
    <property type="match status" value="1"/>
</dbReference>
<feature type="binding site" evidence="14">
    <location>
        <position position="116"/>
    </location>
    <ligand>
        <name>ATP</name>
        <dbReference type="ChEBI" id="CHEBI:30616"/>
    </ligand>
</feature>
<gene>
    <name evidence="16" type="ORF">GAH_01189</name>
</gene>
<dbReference type="OrthoDB" id="39992at2157"/>
<evidence type="ECO:0000256" key="13">
    <source>
        <dbReference type="PIRNR" id="PIRNR004930"/>
    </source>
</evidence>
<dbReference type="AlphaFoldDB" id="A0A0F7IHM0"/>
<dbReference type="InterPro" id="IPR050156">
    <property type="entry name" value="TC-AMP_synthase_SUA5"/>
</dbReference>
<feature type="binding site" evidence="14">
    <location>
        <position position="140"/>
    </location>
    <ligand>
        <name>L-threonine</name>
        <dbReference type="ChEBI" id="CHEBI:57926"/>
    </ligand>
</feature>
<keyword evidence="5 13" id="KW-0963">Cytoplasm</keyword>
<comment type="subcellular location">
    <subcellularLocation>
        <location evidence="1 13">Cytoplasm</location>
    </subcellularLocation>
</comment>
<reference evidence="16 17" key="1">
    <citation type="submission" date="2015-04" db="EMBL/GenBank/DDBJ databases">
        <title>The complete genome sequence of the hyperthermophilic, obligate iron-reducing archaeon Geoglobus ahangari strain 234T.</title>
        <authorList>
            <person name="Manzella M.P."/>
            <person name="Holmes D.E."/>
            <person name="Rocheleau J.M."/>
            <person name="Chung A."/>
            <person name="Reguera G."/>
            <person name="Kashefi K."/>
        </authorList>
    </citation>
    <scope>NUCLEOTIDE SEQUENCE [LARGE SCALE GENOMIC DNA]</scope>
    <source>
        <strain evidence="16 17">234</strain>
    </source>
</reference>
<dbReference type="Pfam" id="PF01300">
    <property type="entry name" value="Sua5_yciO_yrdC"/>
    <property type="match status" value="1"/>
</dbReference>
<evidence type="ECO:0000259" key="15">
    <source>
        <dbReference type="PROSITE" id="PS51163"/>
    </source>
</evidence>
<dbReference type="InParanoid" id="A0A0F7IHM0"/>
<proteinExistence type="inferred from homology"/>
<accession>A0A0F7IHM0</accession>
<evidence type="ECO:0000256" key="1">
    <source>
        <dbReference type="ARBA" id="ARBA00004496"/>
    </source>
</evidence>
<dbReference type="GO" id="GO:0005524">
    <property type="term" value="F:ATP binding"/>
    <property type="evidence" value="ECO:0007669"/>
    <property type="project" value="UniProtKB-UniRule"/>
</dbReference>
<evidence type="ECO:0000256" key="3">
    <source>
        <dbReference type="ARBA" id="ARBA00012584"/>
    </source>
</evidence>
<organism evidence="16 17">
    <name type="scientific">Geoglobus ahangari</name>
    <dbReference type="NCBI Taxonomy" id="113653"/>
    <lineage>
        <taxon>Archaea</taxon>
        <taxon>Methanobacteriati</taxon>
        <taxon>Methanobacteriota</taxon>
        <taxon>Archaeoglobi</taxon>
        <taxon>Archaeoglobales</taxon>
        <taxon>Archaeoglobaceae</taxon>
        <taxon>Geoglobus</taxon>
    </lineage>
</organism>
<feature type="binding site" evidence="14">
    <location>
        <position position="120"/>
    </location>
    <ligand>
        <name>L-threonine</name>
        <dbReference type="ChEBI" id="CHEBI:57926"/>
    </ligand>
</feature>
<dbReference type="SUPFAM" id="SSF55821">
    <property type="entry name" value="YrdC/RibB"/>
    <property type="match status" value="1"/>
</dbReference>
<feature type="binding site" evidence="14">
    <location>
        <position position="228"/>
    </location>
    <ligand>
        <name>ATP</name>
        <dbReference type="ChEBI" id="CHEBI:30616"/>
    </ligand>
</feature>
<dbReference type="PANTHER" id="PTHR17490">
    <property type="entry name" value="SUA5"/>
    <property type="match status" value="1"/>
</dbReference>
<dbReference type="NCBIfam" id="TIGR00057">
    <property type="entry name" value="L-threonylcarbamoyladenylate synthase"/>
    <property type="match status" value="1"/>
</dbReference>
<evidence type="ECO:0000256" key="11">
    <source>
        <dbReference type="ARBA" id="ARBA00029774"/>
    </source>
</evidence>
<dbReference type="Proteomes" id="UP000034723">
    <property type="component" value="Chromosome"/>
</dbReference>
<dbReference type="HOGENOM" id="CLU_031397_0_0_2"/>
<keyword evidence="17" id="KW-1185">Reference proteome</keyword>
<evidence type="ECO:0000256" key="4">
    <source>
        <dbReference type="ARBA" id="ARBA00015492"/>
    </source>
</evidence>
<dbReference type="PIRSF" id="PIRSF004930">
    <property type="entry name" value="Tln_factor_SUA5"/>
    <property type="match status" value="1"/>
</dbReference>
<comment type="similarity">
    <text evidence="2 13">Belongs to the SUA5 family.</text>
</comment>
<evidence type="ECO:0000256" key="5">
    <source>
        <dbReference type="ARBA" id="ARBA00022490"/>
    </source>
</evidence>